<dbReference type="Pfam" id="PF00419">
    <property type="entry name" value="Fimbrial"/>
    <property type="match status" value="1"/>
</dbReference>
<accession>A0A9X9G2C9</accession>
<evidence type="ECO:0000313" key="3">
    <source>
        <dbReference type="Proteomes" id="UP000321307"/>
    </source>
</evidence>
<gene>
    <name evidence="2" type="ORF">FOT63_14005</name>
</gene>
<reference evidence="2 3" key="1">
    <citation type="submission" date="2019-07" db="EMBL/GenBank/DDBJ databases">
        <title>Serratia strains were isolated from fresh produce.</title>
        <authorList>
            <person name="Cho G.-S."/>
            <person name="Stein M."/>
            <person name="Lee W."/>
            <person name="Suh S.H."/>
            <person name="Franz C.M.A.P."/>
        </authorList>
    </citation>
    <scope>NUCLEOTIDE SEQUENCE [LARGE SCALE GENOMIC DNA]</scope>
    <source>
        <strain evidence="2 3">S17</strain>
    </source>
</reference>
<sequence>MRPIFCSGTPSGTAAATAFQRTGENEMTQKNRQGIWRGIALLALLLAQSVWADCYYSDKSDVKNDLNITAPIVSSNITVGAEVARGATLYTQNFNPTFRNVYVECSTAQPFIAIDMGYEPPPHPLSEWSGGFGKVYQTGVPGVGVFIDNHALSFTLPYTSRSTESHTLYGWSSNLFKYRIRLIKTGDIQPGTITGADLPCLVTQVGPASSPFTAMRLCFTGSINIVAQSCTTPDVFVAMGKYDMGRDFTGKGSVTEWKDASIRLMDCPKFYGTAEAHYSDSGNSGIVSATANSLGVSLAPNTAVVDGDNGIMGLKDGSGSASGVGIQLAYGASSPRPVQFSREIKVPLSPATPTSFTIPLQARYIQTEPTVTPGAADATVTFNINYY</sequence>
<proteinExistence type="predicted"/>
<dbReference type="Proteomes" id="UP000321307">
    <property type="component" value="Unassembled WGS sequence"/>
</dbReference>
<dbReference type="Gene3D" id="2.60.40.1090">
    <property type="entry name" value="Fimbrial-type adhesion domain"/>
    <property type="match status" value="1"/>
</dbReference>
<evidence type="ECO:0000313" key="2">
    <source>
        <dbReference type="EMBL" id="TXE28747.1"/>
    </source>
</evidence>
<comment type="caution">
    <text evidence="2">The sequence shown here is derived from an EMBL/GenBank/DDBJ whole genome shotgun (WGS) entry which is preliminary data.</text>
</comment>
<dbReference type="GO" id="GO:0009289">
    <property type="term" value="C:pilus"/>
    <property type="evidence" value="ECO:0007669"/>
    <property type="project" value="InterPro"/>
</dbReference>
<dbReference type="PANTHER" id="PTHR33420">
    <property type="entry name" value="FIMBRIAL SUBUNIT ELFA-RELATED"/>
    <property type="match status" value="1"/>
</dbReference>
<dbReference type="SUPFAM" id="SSF49401">
    <property type="entry name" value="Bacterial adhesins"/>
    <property type="match status" value="1"/>
</dbReference>
<dbReference type="GO" id="GO:0043709">
    <property type="term" value="P:cell adhesion involved in single-species biofilm formation"/>
    <property type="evidence" value="ECO:0007669"/>
    <property type="project" value="TreeGrafter"/>
</dbReference>
<dbReference type="Gene3D" id="2.60.40.3310">
    <property type="match status" value="1"/>
</dbReference>
<dbReference type="InterPro" id="IPR000259">
    <property type="entry name" value="Adhesion_dom_fimbrial"/>
</dbReference>
<feature type="domain" description="Fimbrial-type adhesion" evidence="1">
    <location>
        <begin position="219"/>
        <end position="386"/>
    </location>
</feature>
<dbReference type="InterPro" id="IPR050263">
    <property type="entry name" value="Bact_Fimbrial_Adh_Pro"/>
</dbReference>
<dbReference type="EMBL" id="VOUP01000007">
    <property type="protein sequence ID" value="TXE28747.1"/>
    <property type="molecule type" value="Genomic_DNA"/>
</dbReference>
<organism evidence="2 3">
    <name type="scientific">Serratia ureilytica</name>
    <dbReference type="NCBI Taxonomy" id="300181"/>
    <lineage>
        <taxon>Bacteria</taxon>
        <taxon>Pseudomonadati</taxon>
        <taxon>Pseudomonadota</taxon>
        <taxon>Gammaproteobacteria</taxon>
        <taxon>Enterobacterales</taxon>
        <taxon>Yersiniaceae</taxon>
        <taxon>Serratia</taxon>
    </lineage>
</organism>
<name>A0A9X9G2C9_9GAMM</name>
<dbReference type="PANTHER" id="PTHR33420:SF5">
    <property type="entry name" value="FIMBRIAL SUBUNIT"/>
    <property type="match status" value="1"/>
</dbReference>
<dbReference type="InterPro" id="IPR036937">
    <property type="entry name" value="Adhesion_dom_fimbrial_sf"/>
</dbReference>
<dbReference type="InterPro" id="IPR008966">
    <property type="entry name" value="Adhesion_dom_sf"/>
</dbReference>
<protein>
    <submittedName>
        <fullName evidence="2">Type 1 fimbrial protein</fullName>
    </submittedName>
</protein>
<evidence type="ECO:0000259" key="1">
    <source>
        <dbReference type="Pfam" id="PF00419"/>
    </source>
</evidence>
<dbReference type="AlphaFoldDB" id="A0A9X9G2C9"/>